<feature type="transmembrane region" description="Helical" evidence="1">
    <location>
        <begin position="160"/>
        <end position="178"/>
    </location>
</feature>
<evidence type="ECO:0000313" key="3">
    <source>
        <dbReference type="Proteomes" id="UP000430368"/>
    </source>
</evidence>
<dbReference type="Proteomes" id="UP000430368">
    <property type="component" value="Chromosome"/>
</dbReference>
<evidence type="ECO:0000313" key="2">
    <source>
        <dbReference type="EMBL" id="QHA87982.1"/>
    </source>
</evidence>
<feature type="transmembrane region" description="Helical" evidence="1">
    <location>
        <begin position="190"/>
        <end position="209"/>
    </location>
</feature>
<sequence>MDTSLLASLDKEGQDKFRQAIAALQGDVSAAATVLYVDPKLRLEYSRRIKAMSTDLSSKAVHGLITWEQAAAEANLTRNSIMELIRNRSTPVGQALAQRLKQQGKTLNELIAYKTKAVYGPQANFKSLSETQKNKVYGAVVESAGKSNPQVNLKMQRLSATGRGLIFLTLAIAVYEIYDADDKTKETKRQIAIGGAGIAGGWAGGAIAGLMCGPGAPVCVVVGGFVGGALAAWEMSTMWG</sequence>
<keyword evidence="1" id="KW-0812">Transmembrane</keyword>
<dbReference type="EMBL" id="CP041764">
    <property type="protein sequence ID" value="QHA87982.1"/>
    <property type="molecule type" value="Genomic_DNA"/>
</dbReference>
<feature type="transmembrane region" description="Helical" evidence="1">
    <location>
        <begin position="215"/>
        <end position="233"/>
    </location>
</feature>
<reference evidence="2 3" key="1">
    <citation type="submission" date="2019-07" db="EMBL/GenBank/DDBJ databases">
        <title>Serratia dokdonensis sp. nov., an elicitor of systemic resistance in Nicotiana Tabacum.</title>
        <authorList>
            <person name="Son J.-S."/>
            <person name="Hwang Y.-J."/>
            <person name="Lee S.-Y."/>
            <person name="Ghim S.-Y."/>
        </authorList>
    </citation>
    <scope>NUCLEOTIDE SEQUENCE [LARGE SCALE GENOMIC DNA]</scope>
    <source>
        <strain evidence="2 3">KUDC3025</strain>
    </source>
</reference>
<keyword evidence="1" id="KW-0472">Membrane</keyword>
<protein>
    <recommendedName>
        <fullName evidence="4">Glycine zipper family protein</fullName>
    </recommendedName>
</protein>
<accession>A0ABX6GP03</accession>
<evidence type="ECO:0000256" key="1">
    <source>
        <dbReference type="SAM" id="Phobius"/>
    </source>
</evidence>
<keyword evidence="1" id="KW-1133">Transmembrane helix</keyword>
<gene>
    <name evidence="2" type="ORF">FO014_13990</name>
</gene>
<organism evidence="2 3">
    <name type="scientific">Serratia rhizosphaerae</name>
    <dbReference type="NCBI Taxonomy" id="2597702"/>
    <lineage>
        <taxon>Bacteria</taxon>
        <taxon>Pseudomonadati</taxon>
        <taxon>Pseudomonadota</taxon>
        <taxon>Gammaproteobacteria</taxon>
        <taxon>Enterobacterales</taxon>
        <taxon>Yersiniaceae</taxon>
        <taxon>Serratia</taxon>
    </lineage>
</organism>
<proteinExistence type="predicted"/>
<evidence type="ECO:0008006" key="4">
    <source>
        <dbReference type="Google" id="ProtNLM"/>
    </source>
</evidence>
<dbReference type="RefSeq" id="WP_160029950.1">
    <property type="nucleotide sequence ID" value="NZ_CP041764.1"/>
</dbReference>
<name>A0ABX6GP03_9GAMM</name>
<keyword evidence="3" id="KW-1185">Reference proteome</keyword>